<dbReference type="HOGENOM" id="CLU_2542734_0_0_1"/>
<dbReference type="Proteomes" id="UP000027222">
    <property type="component" value="Unassembled WGS sequence"/>
</dbReference>
<dbReference type="AlphaFoldDB" id="A0A067SLG5"/>
<gene>
    <name evidence="1" type="ORF">GALMADRAFT_231185</name>
</gene>
<evidence type="ECO:0000313" key="2">
    <source>
        <dbReference type="Proteomes" id="UP000027222"/>
    </source>
</evidence>
<dbReference type="EMBL" id="KL142407">
    <property type="protein sequence ID" value="KDR68529.1"/>
    <property type="molecule type" value="Genomic_DNA"/>
</dbReference>
<protein>
    <submittedName>
        <fullName evidence="1">Uncharacterized protein</fullName>
    </submittedName>
</protein>
<accession>A0A067SLG5</accession>
<sequence>MDARSSLNGPNSSDLEPAFHLGCPTVRPVLDPSFGQYRTLYFHSLFRRYRKQSLAIIVLVLMTHLIPYTPPSPDACFQYQLIV</sequence>
<reference evidence="2" key="1">
    <citation type="journal article" date="2014" name="Proc. Natl. Acad. Sci. U.S.A.">
        <title>Extensive sampling of basidiomycete genomes demonstrates inadequacy of the white-rot/brown-rot paradigm for wood decay fungi.</title>
        <authorList>
            <person name="Riley R."/>
            <person name="Salamov A.A."/>
            <person name="Brown D.W."/>
            <person name="Nagy L.G."/>
            <person name="Floudas D."/>
            <person name="Held B.W."/>
            <person name="Levasseur A."/>
            <person name="Lombard V."/>
            <person name="Morin E."/>
            <person name="Otillar R."/>
            <person name="Lindquist E.A."/>
            <person name="Sun H."/>
            <person name="LaButti K.M."/>
            <person name="Schmutz J."/>
            <person name="Jabbour D."/>
            <person name="Luo H."/>
            <person name="Baker S.E."/>
            <person name="Pisabarro A.G."/>
            <person name="Walton J.D."/>
            <person name="Blanchette R.A."/>
            <person name="Henrissat B."/>
            <person name="Martin F."/>
            <person name="Cullen D."/>
            <person name="Hibbett D.S."/>
            <person name="Grigoriev I.V."/>
        </authorList>
    </citation>
    <scope>NUCLEOTIDE SEQUENCE [LARGE SCALE GENOMIC DNA]</scope>
    <source>
        <strain evidence="2">CBS 339.88</strain>
    </source>
</reference>
<evidence type="ECO:0000313" key="1">
    <source>
        <dbReference type="EMBL" id="KDR68529.1"/>
    </source>
</evidence>
<keyword evidence="2" id="KW-1185">Reference proteome</keyword>
<name>A0A067SLG5_GALM3</name>
<proteinExistence type="predicted"/>
<organism evidence="1 2">
    <name type="scientific">Galerina marginata (strain CBS 339.88)</name>
    <dbReference type="NCBI Taxonomy" id="685588"/>
    <lineage>
        <taxon>Eukaryota</taxon>
        <taxon>Fungi</taxon>
        <taxon>Dikarya</taxon>
        <taxon>Basidiomycota</taxon>
        <taxon>Agaricomycotina</taxon>
        <taxon>Agaricomycetes</taxon>
        <taxon>Agaricomycetidae</taxon>
        <taxon>Agaricales</taxon>
        <taxon>Agaricineae</taxon>
        <taxon>Strophariaceae</taxon>
        <taxon>Galerina</taxon>
    </lineage>
</organism>